<evidence type="ECO:0000313" key="1">
    <source>
        <dbReference type="EMBL" id="OMO89595.1"/>
    </source>
</evidence>
<organism evidence="1 2">
    <name type="scientific">Corchorus capsularis</name>
    <name type="common">Jute</name>
    <dbReference type="NCBI Taxonomy" id="210143"/>
    <lineage>
        <taxon>Eukaryota</taxon>
        <taxon>Viridiplantae</taxon>
        <taxon>Streptophyta</taxon>
        <taxon>Embryophyta</taxon>
        <taxon>Tracheophyta</taxon>
        <taxon>Spermatophyta</taxon>
        <taxon>Magnoliopsida</taxon>
        <taxon>eudicotyledons</taxon>
        <taxon>Gunneridae</taxon>
        <taxon>Pentapetalae</taxon>
        <taxon>rosids</taxon>
        <taxon>malvids</taxon>
        <taxon>Malvales</taxon>
        <taxon>Malvaceae</taxon>
        <taxon>Grewioideae</taxon>
        <taxon>Apeibeae</taxon>
        <taxon>Corchorus</taxon>
    </lineage>
</organism>
<protein>
    <submittedName>
        <fullName evidence="1">Uncharacterized protein</fullName>
    </submittedName>
</protein>
<evidence type="ECO:0000313" key="2">
    <source>
        <dbReference type="Proteomes" id="UP000188268"/>
    </source>
</evidence>
<dbReference type="EMBL" id="AWWV01008645">
    <property type="protein sequence ID" value="OMO89595.1"/>
    <property type="molecule type" value="Genomic_DNA"/>
</dbReference>
<proteinExistence type="predicted"/>
<dbReference type="AlphaFoldDB" id="A0A1R3J435"/>
<gene>
    <name evidence="1" type="ORF">CCACVL1_07751</name>
</gene>
<sequence>MAGANVVQDYNQSWRGFSIKSRREIRGVDWKKEERRWILVFSSRLYFEHLCSDLLCSVLPEVTQLSENGDED</sequence>
<reference evidence="1 2" key="1">
    <citation type="submission" date="2013-09" db="EMBL/GenBank/DDBJ databases">
        <title>Corchorus capsularis genome sequencing.</title>
        <authorList>
            <person name="Alam M."/>
            <person name="Haque M.S."/>
            <person name="Islam M.S."/>
            <person name="Emdad E.M."/>
            <person name="Islam M.M."/>
            <person name="Ahmed B."/>
            <person name="Halim A."/>
            <person name="Hossen Q.M.M."/>
            <person name="Hossain M.Z."/>
            <person name="Ahmed R."/>
            <person name="Khan M.M."/>
            <person name="Islam R."/>
            <person name="Rashid M.M."/>
            <person name="Khan S.A."/>
            <person name="Rahman M.S."/>
            <person name="Alam M."/>
        </authorList>
    </citation>
    <scope>NUCLEOTIDE SEQUENCE [LARGE SCALE GENOMIC DNA]</scope>
    <source>
        <strain evidence="2">cv. CVL-1</strain>
        <tissue evidence="1">Whole seedling</tissue>
    </source>
</reference>
<keyword evidence="2" id="KW-1185">Reference proteome</keyword>
<dbReference type="Gramene" id="OMO89595">
    <property type="protein sequence ID" value="OMO89595"/>
    <property type="gene ID" value="CCACVL1_07751"/>
</dbReference>
<accession>A0A1R3J435</accession>
<comment type="caution">
    <text evidence="1">The sequence shown here is derived from an EMBL/GenBank/DDBJ whole genome shotgun (WGS) entry which is preliminary data.</text>
</comment>
<dbReference type="Proteomes" id="UP000188268">
    <property type="component" value="Unassembled WGS sequence"/>
</dbReference>
<name>A0A1R3J435_COCAP</name>